<organism evidence="3">
    <name type="scientific">Selaginella moellendorffii</name>
    <name type="common">Spikemoss</name>
    <dbReference type="NCBI Taxonomy" id="88036"/>
    <lineage>
        <taxon>Eukaryota</taxon>
        <taxon>Viridiplantae</taxon>
        <taxon>Streptophyta</taxon>
        <taxon>Embryophyta</taxon>
        <taxon>Tracheophyta</taxon>
        <taxon>Lycopodiopsida</taxon>
        <taxon>Selaginellales</taxon>
        <taxon>Selaginellaceae</taxon>
        <taxon>Selaginella</taxon>
    </lineage>
</organism>
<feature type="region of interest" description="Disordered" evidence="1">
    <location>
        <begin position="19"/>
        <end position="38"/>
    </location>
</feature>
<dbReference type="Gramene" id="EFJ22047">
    <property type="protein sequence ID" value="EFJ22047"/>
    <property type="gene ID" value="SELMODRAFT_416798"/>
</dbReference>
<dbReference type="KEGG" id="smo:SELMODRAFT_416798"/>
<reference evidence="2 3" key="1">
    <citation type="journal article" date="2011" name="Science">
        <title>The Selaginella genome identifies genetic changes associated with the evolution of vascular plants.</title>
        <authorList>
            <person name="Banks J.A."/>
            <person name="Nishiyama T."/>
            <person name="Hasebe M."/>
            <person name="Bowman J.L."/>
            <person name="Gribskov M."/>
            <person name="dePamphilis C."/>
            <person name="Albert V.A."/>
            <person name="Aono N."/>
            <person name="Aoyama T."/>
            <person name="Ambrose B.A."/>
            <person name="Ashton N.W."/>
            <person name="Axtell M.J."/>
            <person name="Barker E."/>
            <person name="Barker M.S."/>
            <person name="Bennetzen J.L."/>
            <person name="Bonawitz N.D."/>
            <person name="Chapple C."/>
            <person name="Cheng C."/>
            <person name="Correa L.G."/>
            <person name="Dacre M."/>
            <person name="DeBarry J."/>
            <person name="Dreyer I."/>
            <person name="Elias M."/>
            <person name="Engstrom E.M."/>
            <person name="Estelle M."/>
            <person name="Feng L."/>
            <person name="Finet C."/>
            <person name="Floyd S.K."/>
            <person name="Frommer W.B."/>
            <person name="Fujita T."/>
            <person name="Gramzow L."/>
            <person name="Gutensohn M."/>
            <person name="Harholt J."/>
            <person name="Hattori M."/>
            <person name="Heyl A."/>
            <person name="Hirai T."/>
            <person name="Hiwatashi Y."/>
            <person name="Ishikawa M."/>
            <person name="Iwata M."/>
            <person name="Karol K.G."/>
            <person name="Koehler B."/>
            <person name="Kolukisaoglu U."/>
            <person name="Kubo M."/>
            <person name="Kurata T."/>
            <person name="Lalonde S."/>
            <person name="Li K."/>
            <person name="Li Y."/>
            <person name="Litt A."/>
            <person name="Lyons E."/>
            <person name="Manning G."/>
            <person name="Maruyama T."/>
            <person name="Michael T.P."/>
            <person name="Mikami K."/>
            <person name="Miyazaki S."/>
            <person name="Morinaga S."/>
            <person name="Murata T."/>
            <person name="Mueller-Roeber B."/>
            <person name="Nelson D.R."/>
            <person name="Obara M."/>
            <person name="Oguri Y."/>
            <person name="Olmstead R.G."/>
            <person name="Onodera N."/>
            <person name="Petersen B.L."/>
            <person name="Pils B."/>
            <person name="Prigge M."/>
            <person name="Rensing S.A."/>
            <person name="Riano-Pachon D.M."/>
            <person name="Roberts A.W."/>
            <person name="Sato Y."/>
            <person name="Scheller H.V."/>
            <person name="Schulz B."/>
            <person name="Schulz C."/>
            <person name="Shakirov E.V."/>
            <person name="Shibagaki N."/>
            <person name="Shinohara N."/>
            <person name="Shippen D.E."/>
            <person name="Soerensen I."/>
            <person name="Sotooka R."/>
            <person name="Sugimoto N."/>
            <person name="Sugita M."/>
            <person name="Sumikawa N."/>
            <person name="Tanurdzic M."/>
            <person name="Theissen G."/>
            <person name="Ulvskov P."/>
            <person name="Wakazuki S."/>
            <person name="Weng J.K."/>
            <person name="Willats W.W."/>
            <person name="Wipf D."/>
            <person name="Wolf P.G."/>
            <person name="Yang L."/>
            <person name="Zimmer A.D."/>
            <person name="Zhu Q."/>
            <person name="Mitros T."/>
            <person name="Hellsten U."/>
            <person name="Loque D."/>
            <person name="Otillar R."/>
            <person name="Salamov A."/>
            <person name="Schmutz J."/>
            <person name="Shapiro H."/>
            <person name="Lindquist E."/>
            <person name="Lucas S."/>
            <person name="Rokhsar D."/>
            <person name="Grigoriev I.V."/>
        </authorList>
    </citation>
    <scope>NUCLEOTIDE SEQUENCE [LARGE SCALE GENOMIC DNA]</scope>
</reference>
<dbReference type="AlphaFoldDB" id="D8S0G0"/>
<feature type="compositionally biased region" description="Polar residues" evidence="1">
    <location>
        <begin position="26"/>
        <end position="36"/>
    </location>
</feature>
<protein>
    <submittedName>
        <fullName evidence="2">Uncharacterized protein</fullName>
    </submittedName>
</protein>
<accession>D8S0G0</accession>
<proteinExistence type="predicted"/>
<dbReference type="EMBL" id="GL377597">
    <property type="protein sequence ID" value="EFJ22047.1"/>
    <property type="molecule type" value="Genomic_DNA"/>
</dbReference>
<keyword evidence="3" id="KW-1185">Reference proteome</keyword>
<evidence type="ECO:0000313" key="3">
    <source>
        <dbReference type="Proteomes" id="UP000001514"/>
    </source>
</evidence>
<dbReference type="Proteomes" id="UP000001514">
    <property type="component" value="Unassembled WGS sequence"/>
</dbReference>
<dbReference type="HOGENOM" id="CLU_1317383_0_0_1"/>
<evidence type="ECO:0000256" key="1">
    <source>
        <dbReference type="SAM" id="MobiDB-lite"/>
    </source>
</evidence>
<name>D8S0G0_SELML</name>
<gene>
    <name evidence="2" type="ORF">SELMODRAFT_416798</name>
</gene>
<evidence type="ECO:0000313" key="2">
    <source>
        <dbReference type="EMBL" id="EFJ22047.1"/>
    </source>
</evidence>
<sequence>MGHTVAFARFLVLRHSLTDTDKEQQSQKNELPSQENQVRRIPASNQWNLTRFGSDLQTLWLVLMHGSNFHRLCLHRIPVNAPETSLSTSMNDAVQEACVRSHQQRAHTRERSYAAWRLSTGEHGSRKYWKDLSSFAFSRVAPALEVLTRISTISQPSSLDTVSRLYRGFSAISKCSDRTKSPFRHWVDDLAIRAGVRRNCGLSATPLPK</sequence>
<dbReference type="InParanoid" id="D8S0G0"/>